<reference evidence="5" key="1">
    <citation type="submission" date="2013-08" db="EMBL/GenBank/DDBJ databases">
        <authorList>
            <person name="Mendez C."/>
            <person name="Richter M."/>
            <person name="Ferrer M."/>
            <person name="Sanchez J."/>
        </authorList>
    </citation>
    <scope>NUCLEOTIDE SEQUENCE</scope>
</reference>
<dbReference type="Pfam" id="PF14578">
    <property type="entry name" value="GTP_EFTU_D4"/>
    <property type="match status" value="1"/>
</dbReference>
<accession>T0YIZ6</accession>
<reference evidence="5" key="2">
    <citation type="journal article" date="2014" name="ISME J.">
        <title>Microbial stratification in low pH oxic and suboxic macroscopic growths along an acid mine drainage.</title>
        <authorList>
            <person name="Mendez-Garcia C."/>
            <person name="Mesa V."/>
            <person name="Sprenger R.R."/>
            <person name="Richter M."/>
            <person name="Diez M.S."/>
            <person name="Solano J."/>
            <person name="Bargiela R."/>
            <person name="Golyshina O.V."/>
            <person name="Manteca A."/>
            <person name="Ramos J.L."/>
            <person name="Gallego J.R."/>
            <person name="Llorente I."/>
            <person name="Martins Dos Santos V.A."/>
            <person name="Jensen O.N."/>
            <person name="Pelaez A.I."/>
            <person name="Sanchez J."/>
            <person name="Ferrer M."/>
        </authorList>
    </citation>
    <scope>NUCLEOTIDE SEQUENCE</scope>
</reference>
<keyword evidence="5" id="KW-0648">Protein biosynthesis</keyword>
<dbReference type="SUPFAM" id="SSF50447">
    <property type="entry name" value="Translation proteins"/>
    <property type="match status" value="1"/>
</dbReference>
<evidence type="ECO:0000313" key="5">
    <source>
        <dbReference type="EMBL" id="EQD31912.1"/>
    </source>
</evidence>
<feature type="domain" description="Translation initiation factor IF- 2" evidence="3">
    <location>
        <begin position="20"/>
        <end position="128"/>
    </location>
</feature>
<evidence type="ECO:0000259" key="3">
    <source>
        <dbReference type="Pfam" id="PF11987"/>
    </source>
</evidence>
<dbReference type="InterPro" id="IPR009000">
    <property type="entry name" value="Transl_B-barrel_sf"/>
</dbReference>
<name>T0YIZ6_9ZZZZ</name>
<dbReference type="InterPro" id="IPR015760">
    <property type="entry name" value="TIF_IF2"/>
</dbReference>
<dbReference type="EMBL" id="AUZY01011982">
    <property type="protein sequence ID" value="EQD31912.1"/>
    <property type="molecule type" value="Genomic_DNA"/>
</dbReference>
<evidence type="ECO:0000259" key="4">
    <source>
        <dbReference type="Pfam" id="PF14578"/>
    </source>
</evidence>
<comment type="caution">
    <text evidence="5">The sequence shown here is derived from an EMBL/GenBank/DDBJ whole genome shotgun (WGS) entry which is preliminary data.</text>
</comment>
<sequence length="263" mass="28262">GIEGAMPGGLLKVVRTPEEAAQVRSDLARESHPVAENAESGVAIAADTLGGLEALAFECREAKIPIHEASVGPIGRPTVIRVATVKDPTHRAVLAFNVSILPDAQPEGEAGPVRIFRSEVMYRVIEEYGKWREERQRALQVQRRLELVHPAKLQILPGNVFRASKPAIVGVRVIGGTLRAGVRLMRLDGTEIGMLRSLQREGISVAQAEEGSELAAAIEGAIVGRNVQEGDLLLVAVPESAARALHKQELTPSETAILEEVVR</sequence>
<keyword evidence="5" id="KW-0396">Initiation factor</keyword>
<dbReference type="SUPFAM" id="SSF52156">
    <property type="entry name" value="Initiation factor IF2/eIF5b, domain 3"/>
    <property type="match status" value="1"/>
</dbReference>
<dbReference type="Gene3D" id="2.40.30.10">
    <property type="entry name" value="Translation factors"/>
    <property type="match status" value="1"/>
</dbReference>
<dbReference type="PANTHER" id="PTHR43381:SF4">
    <property type="entry name" value="EUKARYOTIC TRANSLATION INITIATION FACTOR 5B"/>
    <property type="match status" value="1"/>
</dbReference>
<keyword evidence="2" id="KW-0342">GTP-binding</keyword>
<dbReference type="CDD" id="cd16266">
    <property type="entry name" value="IF2_aeIF5B_IV"/>
    <property type="match status" value="1"/>
</dbReference>
<organism evidence="5">
    <name type="scientific">mine drainage metagenome</name>
    <dbReference type="NCBI Taxonomy" id="410659"/>
    <lineage>
        <taxon>unclassified sequences</taxon>
        <taxon>metagenomes</taxon>
        <taxon>ecological metagenomes</taxon>
    </lineage>
</organism>
<dbReference type="GO" id="GO:0005737">
    <property type="term" value="C:cytoplasm"/>
    <property type="evidence" value="ECO:0007669"/>
    <property type="project" value="TreeGrafter"/>
</dbReference>
<dbReference type="InterPro" id="IPR023115">
    <property type="entry name" value="TIF_IF2_dom3"/>
</dbReference>
<dbReference type="Gene3D" id="3.40.50.10050">
    <property type="entry name" value="Translation initiation factor IF- 2, domain 3"/>
    <property type="match status" value="1"/>
</dbReference>
<dbReference type="Pfam" id="PF11987">
    <property type="entry name" value="IF-2"/>
    <property type="match status" value="1"/>
</dbReference>
<feature type="domain" description="Elongation factor Tu-type" evidence="4">
    <location>
        <begin position="150"/>
        <end position="233"/>
    </location>
</feature>
<protein>
    <submittedName>
        <fullName evidence="5">Translation initiation factor aIF-2</fullName>
    </submittedName>
</protein>
<feature type="non-terminal residue" evidence="5">
    <location>
        <position position="263"/>
    </location>
</feature>
<dbReference type="GO" id="GO:0003743">
    <property type="term" value="F:translation initiation factor activity"/>
    <property type="evidence" value="ECO:0007669"/>
    <property type="project" value="UniProtKB-KW"/>
</dbReference>
<gene>
    <name evidence="5" type="ORF">B1B_17926</name>
</gene>
<evidence type="ECO:0000256" key="1">
    <source>
        <dbReference type="ARBA" id="ARBA00022741"/>
    </source>
</evidence>
<dbReference type="PANTHER" id="PTHR43381">
    <property type="entry name" value="TRANSLATION INITIATION FACTOR IF-2-RELATED"/>
    <property type="match status" value="1"/>
</dbReference>
<dbReference type="GO" id="GO:0005525">
    <property type="term" value="F:GTP binding"/>
    <property type="evidence" value="ECO:0007669"/>
    <property type="project" value="UniProtKB-KW"/>
</dbReference>
<dbReference type="InterPro" id="IPR036925">
    <property type="entry name" value="TIF_IF2_dom3_sf"/>
</dbReference>
<keyword evidence="1" id="KW-0547">Nucleotide-binding</keyword>
<dbReference type="AlphaFoldDB" id="T0YIZ6"/>
<feature type="non-terminal residue" evidence="5">
    <location>
        <position position="1"/>
    </location>
</feature>
<proteinExistence type="predicted"/>
<evidence type="ECO:0000256" key="2">
    <source>
        <dbReference type="ARBA" id="ARBA00023134"/>
    </source>
</evidence>
<dbReference type="InterPro" id="IPR029459">
    <property type="entry name" value="EFTU-type"/>
</dbReference>